<keyword evidence="3" id="KW-0238">DNA-binding</keyword>
<evidence type="ECO:0000256" key="4">
    <source>
        <dbReference type="ARBA" id="ARBA00023163"/>
    </source>
</evidence>
<dbReference type="InterPro" id="IPR005119">
    <property type="entry name" value="LysR_subst-bd"/>
</dbReference>
<dbReference type="InterPro" id="IPR037405">
    <property type="entry name" value="GbpR_PBP2"/>
</dbReference>
<organism evidence="6 7">
    <name type="scientific">Ramlibacter cellulosilyticus</name>
    <dbReference type="NCBI Taxonomy" id="2764187"/>
    <lineage>
        <taxon>Bacteria</taxon>
        <taxon>Pseudomonadati</taxon>
        <taxon>Pseudomonadota</taxon>
        <taxon>Betaproteobacteria</taxon>
        <taxon>Burkholderiales</taxon>
        <taxon>Comamonadaceae</taxon>
        <taxon>Ramlibacter</taxon>
    </lineage>
</organism>
<dbReference type="GO" id="GO:0003700">
    <property type="term" value="F:DNA-binding transcription factor activity"/>
    <property type="evidence" value="ECO:0007669"/>
    <property type="project" value="InterPro"/>
</dbReference>
<dbReference type="Gene3D" id="3.40.190.290">
    <property type="match status" value="1"/>
</dbReference>
<dbReference type="InterPro" id="IPR036388">
    <property type="entry name" value="WH-like_DNA-bd_sf"/>
</dbReference>
<dbReference type="PANTHER" id="PTHR30419">
    <property type="entry name" value="HTH-TYPE TRANSCRIPTIONAL REGULATOR YBHD"/>
    <property type="match status" value="1"/>
</dbReference>
<evidence type="ECO:0000259" key="5">
    <source>
        <dbReference type="PROSITE" id="PS50931"/>
    </source>
</evidence>
<dbReference type="SUPFAM" id="SSF53850">
    <property type="entry name" value="Periplasmic binding protein-like II"/>
    <property type="match status" value="1"/>
</dbReference>
<dbReference type="SUPFAM" id="SSF46785">
    <property type="entry name" value="Winged helix' DNA-binding domain"/>
    <property type="match status" value="1"/>
</dbReference>
<dbReference type="Proteomes" id="UP000608513">
    <property type="component" value="Unassembled WGS sequence"/>
</dbReference>
<dbReference type="Pfam" id="PF03466">
    <property type="entry name" value="LysR_substrate"/>
    <property type="match status" value="1"/>
</dbReference>
<keyword evidence="2" id="KW-0805">Transcription regulation</keyword>
<dbReference type="InterPro" id="IPR036390">
    <property type="entry name" value="WH_DNA-bd_sf"/>
</dbReference>
<dbReference type="RefSeq" id="WP_187076627.1">
    <property type="nucleotide sequence ID" value="NZ_JACORT010000005.1"/>
</dbReference>
<reference evidence="6" key="1">
    <citation type="submission" date="2020-08" db="EMBL/GenBank/DDBJ databases">
        <title>Ramlibacter sp. USB13 16S ribosomal RNA gene genome sequencing and assembly.</title>
        <authorList>
            <person name="Kang M."/>
        </authorList>
    </citation>
    <scope>NUCLEOTIDE SEQUENCE</scope>
    <source>
        <strain evidence="6">USB13</strain>
    </source>
</reference>
<gene>
    <name evidence="6" type="ORF">H8N03_13045</name>
</gene>
<dbReference type="InterPro" id="IPR050950">
    <property type="entry name" value="HTH-type_LysR_regulators"/>
</dbReference>
<dbReference type="PROSITE" id="PS50931">
    <property type="entry name" value="HTH_LYSR"/>
    <property type="match status" value="1"/>
</dbReference>
<sequence length="308" mass="33329">MAKALSDTALLMRLRTRQLLLLEALGRERNLGRAAAALGMSQPAATKLLQQVEEAVGAQLFTRQARGMEPTGAGEVLIRFARQSLVDFGFAREQMAALRSGLHGRLRLGSVPGALPELLAPALAAYKKQHPRVAVSVLVETSDVMLELLARGDVDLVLGRPTEGHYGDEFEIRPLLGEPQVAVVRAGHPLLKKRKPALEDLVHWPWILQPPGSPQRSRFESALRVAGLHARLDITETASTVATTVLLEASDMAAIMPASLAAHYARLGVLQVVPLQLPLQVPPLHLVTRKHRELTPAAAGFVEVLVGR</sequence>
<dbReference type="GO" id="GO:0005829">
    <property type="term" value="C:cytosol"/>
    <property type="evidence" value="ECO:0007669"/>
    <property type="project" value="TreeGrafter"/>
</dbReference>
<evidence type="ECO:0000256" key="3">
    <source>
        <dbReference type="ARBA" id="ARBA00023125"/>
    </source>
</evidence>
<keyword evidence="4" id="KW-0804">Transcription</keyword>
<evidence type="ECO:0000256" key="2">
    <source>
        <dbReference type="ARBA" id="ARBA00023015"/>
    </source>
</evidence>
<name>A0A923MRZ1_9BURK</name>
<comment type="similarity">
    <text evidence="1">Belongs to the LysR transcriptional regulatory family.</text>
</comment>
<dbReference type="GO" id="GO:0003677">
    <property type="term" value="F:DNA binding"/>
    <property type="evidence" value="ECO:0007669"/>
    <property type="project" value="UniProtKB-KW"/>
</dbReference>
<dbReference type="Gene3D" id="1.10.10.10">
    <property type="entry name" value="Winged helix-like DNA-binding domain superfamily/Winged helix DNA-binding domain"/>
    <property type="match status" value="1"/>
</dbReference>
<dbReference type="CDD" id="cd08435">
    <property type="entry name" value="PBP2_GbpR"/>
    <property type="match status" value="1"/>
</dbReference>
<keyword evidence="7" id="KW-1185">Reference proteome</keyword>
<feature type="domain" description="HTH lysR-type" evidence="5">
    <location>
        <begin position="14"/>
        <end position="71"/>
    </location>
</feature>
<evidence type="ECO:0000313" key="7">
    <source>
        <dbReference type="Proteomes" id="UP000608513"/>
    </source>
</evidence>
<dbReference type="PRINTS" id="PR00039">
    <property type="entry name" value="HTHLYSR"/>
</dbReference>
<dbReference type="PANTHER" id="PTHR30419:SF8">
    <property type="entry name" value="NITROGEN ASSIMILATION TRANSCRIPTIONAL ACTIVATOR-RELATED"/>
    <property type="match status" value="1"/>
</dbReference>
<proteinExistence type="inferred from homology"/>
<accession>A0A923MRZ1</accession>
<dbReference type="InterPro" id="IPR000847">
    <property type="entry name" value="LysR_HTH_N"/>
</dbReference>
<comment type="caution">
    <text evidence="6">The sequence shown here is derived from an EMBL/GenBank/DDBJ whole genome shotgun (WGS) entry which is preliminary data.</text>
</comment>
<evidence type="ECO:0000256" key="1">
    <source>
        <dbReference type="ARBA" id="ARBA00009437"/>
    </source>
</evidence>
<dbReference type="EMBL" id="JACORT010000005">
    <property type="protein sequence ID" value="MBC5783876.1"/>
    <property type="molecule type" value="Genomic_DNA"/>
</dbReference>
<evidence type="ECO:0000313" key="6">
    <source>
        <dbReference type="EMBL" id="MBC5783876.1"/>
    </source>
</evidence>
<dbReference type="AlphaFoldDB" id="A0A923MRZ1"/>
<protein>
    <submittedName>
        <fullName evidence="6">LysR family transcriptional regulator</fullName>
    </submittedName>
</protein>
<dbReference type="Pfam" id="PF00126">
    <property type="entry name" value="HTH_1"/>
    <property type="match status" value="1"/>
</dbReference>